<proteinExistence type="predicted"/>
<name>A0A1W2AQN8_9FLAO</name>
<organism evidence="1 2">
    <name type="scientific">Moheibacter sediminis</name>
    <dbReference type="NCBI Taxonomy" id="1434700"/>
    <lineage>
        <taxon>Bacteria</taxon>
        <taxon>Pseudomonadati</taxon>
        <taxon>Bacteroidota</taxon>
        <taxon>Flavobacteriia</taxon>
        <taxon>Flavobacteriales</taxon>
        <taxon>Weeksellaceae</taxon>
        <taxon>Moheibacter</taxon>
    </lineage>
</organism>
<reference evidence="1 2" key="1">
    <citation type="submission" date="2017-04" db="EMBL/GenBank/DDBJ databases">
        <authorList>
            <person name="Afonso C.L."/>
            <person name="Miller P.J."/>
            <person name="Scott M.A."/>
            <person name="Spackman E."/>
            <person name="Goraichik I."/>
            <person name="Dimitrov K.M."/>
            <person name="Suarez D.L."/>
            <person name="Swayne D.E."/>
        </authorList>
    </citation>
    <scope>NUCLEOTIDE SEQUENCE [LARGE SCALE GENOMIC DNA]</scope>
    <source>
        <strain evidence="1 2">CGMCC 1.12708</strain>
    </source>
</reference>
<dbReference type="Proteomes" id="UP000192393">
    <property type="component" value="Unassembled WGS sequence"/>
</dbReference>
<keyword evidence="2" id="KW-1185">Reference proteome</keyword>
<evidence type="ECO:0000313" key="1">
    <source>
        <dbReference type="EMBL" id="SMC63017.1"/>
    </source>
</evidence>
<sequence>MKHIDHFEADVWSNQREKRRNYVRFLLKDAWIIGKTKKEVLTFLGDEGNYYPENRWTYLIKETWWFGNIFLAFYFEEDEVSKVKIERKK</sequence>
<accession>A0A1W2AQN8</accession>
<protein>
    <submittedName>
        <fullName evidence="1">Uncharacterized protein</fullName>
    </submittedName>
</protein>
<dbReference type="EMBL" id="FWXS01000005">
    <property type="protein sequence ID" value="SMC63017.1"/>
    <property type="molecule type" value="Genomic_DNA"/>
</dbReference>
<evidence type="ECO:0000313" key="2">
    <source>
        <dbReference type="Proteomes" id="UP000192393"/>
    </source>
</evidence>
<dbReference type="OrthoDB" id="1263809at2"/>
<gene>
    <name evidence="1" type="ORF">SAMN06296427_10511</name>
</gene>
<dbReference type="RefSeq" id="WP_084017220.1">
    <property type="nucleotide sequence ID" value="NZ_FWXS01000005.1"/>
</dbReference>
<dbReference type="AlphaFoldDB" id="A0A1W2AQN8"/>